<dbReference type="PANTHER" id="PTHR46638">
    <property type="entry name" value="CORRINOID ADENOSYLTRANSFERASE"/>
    <property type="match status" value="1"/>
</dbReference>
<organism evidence="1 2">
    <name type="scientific">Thermotoga neapolitana (strain ATCC 49049 / DSM 4359 / NBRC 107923 / NS-E)</name>
    <dbReference type="NCBI Taxonomy" id="309803"/>
    <lineage>
        <taxon>Bacteria</taxon>
        <taxon>Thermotogati</taxon>
        <taxon>Thermotogota</taxon>
        <taxon>Thermotogae</taxon>
        <taxon>Thermotogales</taxon>
        <taxon>Thermotogaceae</taxon>
        <taxon>Thermotoga</taxon>
    </lineage>
</organism>
<dbReference type="NCBIfam" id="TIGR00708">
    <property type="entry name" value="cobA"/>
    <property type="match status" value="1"/>
</dbReference>
<dbReference type="EMBL" id="CP000916">
    <property type="protein sequence ID" value="ACM23203.1"/>
    <property type="molecule type" value="Genomic_DNA"/>
</dbReference>
<dbReference type="GO" id="GO:0005524">
    <property type="term" value="F:ATP binding"/>
    <property type="evidence" value="ECO:0007669"/>
    <property type="project" value="InterPro"/>
</dbReference>
<dbReference type="Pfam" id="PF02572">
    <property type="entry name" value="CobA_CobO_BtuR"/>
    <property type="match status" value="1"/>
</dbReference>
<dbReference type="AlphaFoldDB" id="B9K8C1"/>
<gene>
    <name evidence="1" type="ordered locus">CTN_1028</name>
</gene>
<evidence type="ECO:0000313" key="2">
    <source>
        <dbReference type="Proteomes" id="UP000000445"/>
    </source>
</evidence>
<dbReference type="PIRSF" id="PIRSF015617">
    <property type="entry name" value="Adensltrnsf_CobA"/>
    <property type="match status" value="1"/>
</dbReference>
<protein>
    <submittedName>
        <fullName evidence="1">Cob(I)alamin adenosyltransferase</fullName>
    </submittedName>
</protein>
<name>B9K8C1_THENN</name>
<dbReference type="GO" id="GO:0009236">
    <property type="term" value="P:cobalamin biosynthetic process"/>
    <property type="evidence" value="ECO:0007669"/>
    <property type="project" value="InterPro"/>
</dbReference>
<dbReference type="STRING" id="309803.CTN_1028"/>
<dbReference type="InterPro" id="IPR003724">
    <property type="entry name" value="CblAdoTrfase_CobA"/>
</dbReference>
<dbReference type="KEGG" id="tna:CTN_1028"/>
<dbReference type="PANTHER" id="PTHR46638:SF1">
    <property type="entry name" value="CORRINOID ADENOSYLTRANSFERASE"/>
    <property type="match status" value="1"/>
</dbReference>
<keyword evidence="2" id="KW-1185">Reference proteome</keyword>
<dbReference type="eggNOG" id="COG2109">
    <property type="taxonomic scope" value="Bacteria"/>
</dbReference>
<dbReference type="GO" id="GO:0008817">
    <property type="term" value="F:corrinoid adenosyltransferase activity"/>
    <property type="evidence" value="ECO:0007669"/>
    <property type="project" value="InterPro"/>
</dbReference>
<dbReference type="HOGENOM" id="CLU_088595_2_0_0"/>
<dbReference type="Gene3D" id="3.40.50.300">
    <property type="entry name" value="P-loop containing nucleotide triphosphate hydrolases"/>
    <property type="match status" value="1"/>
</dbReference>
<dbReference type="CDD" id="cd00561">
    <property type="entry name" value="CobA_ACA"/>
    <property type="match status" value="1"/>
</dbReference>
<evidence type="ECO:0000313" key="1">
    <source>
        <dbReference type="EMBL" id="ACM23203.1"/>
    </source>
</evidence>
<dbReference type="SUPFAM" id="SSF52540">
    <property type="entry name" value="P-loop containing nucleoside triphosphate hydrolases"/>
    <property type="match status" value="1"/>
</dbReference>
<dbReference type="InterPro" id="IPR027417">
    <property type="entry name" value="P-loop_NTPase"/>
</dbReference>
<reference evidence="1 2" key="1">
    <citation type="journal article" date="2009" name="Biosci. Biotechnol. Biochem.">
        <title>WeGAS: a web-based microbial genome annotation system.</title>
        <authorList>
            <person name="Lee D."/>
            <person name="Seo H."/>
            <person name="Park C."/>
            <person name="Park K."/>
        </authorList>
    </citation>
    <scope>NUCLEOTIDE SEQUENCE [LARGE SCALE GENOMIC DNA]</scope>
    <source>
        <strain evidence="2">ATCC 49049 / DSM 4359 / NBRC 107923 / NS-E</strain>
    </source>
</reference>
<accession>B9K8C1</accession>
<proteinExistence type="predicted"/>
<sequence>MTSFTSFMTIFSHPLSMLAYKEGGMKLKGYVHVYTGDGKGKTTAALGLSVRAACAGLRVFIGQFLKGTSVSELKLKEFFRNIEIVQYGTSEFVVGRPSEEQIKKAKEGLQDARERLISGRYDVVVLDELCVAIYFGFFSREEIEDLLSVRPENVELVITGRYAPEWLIEKADLVTEMKEVKHYYREGIGARRGIEY</sequence>
<dbReference type="NCBIfam" id="NF004637">
    <property type="entry name" value="PRK05986.1"/>
    <property type="match status" value="1"/>
</dbReference>
<dbReference type="Proteomes" id="UP000000445">
    <property type="component" value="Chromosome"/>
</dbReference>